<keyword evidence="2" id="KW-0853">WD repeat</keyword>
<evidence type="ECO:0000256" key="2">
    <source>
        <dbReference type="PROSITE-ProRule" id="PRU00221"/>
    </source>
</evidence>
<sequence length="370" mass="41258">MLAEVSPPVDYSLPGVLHYLQAEWRRFERERNEWTIERAELKARIALLEGERRGVESLKGDLIKRVKMLEYALRQERKRKQLDPTTEQQSRNGATDEDMSSPSSYHVPKPLNVIDTSSTTPTPHAVADTKLREKSRQALKTCLQEINYLTSIPSKVPLTYSFANSVRMKNRSPPSSSTSTSPTTRRPGPTPRAPSKPTFSPSKSPTNTILTTSTPQPEETHSDMNVADQPSPPPIDNVDEVEMLANATDTTLSSDPGSDHDALSKKMQEKYNLSNEKVQKILKNANKGIKKTRSTSPEPQEMDLSTLDTATTKNQQQSETPKLWKTKMTFKGHLDSVRAVAFHPSDLLVATGSDDGTVKVIPLQRDEGKK</sequence>
<protein>
    <recommendedName>
        <fullName evidence="5">Striatin N-terminal domain-containing protein</fullName>
    </recommendedName>
</protein>
<feature type="compositionally biased region" description="Polar residues" evidence="4">
    <location>
        <begin position="207"/>
        <end position="217"/>
    </location>
</feature>
<accession>A0A168MM17</accession>
<feature type="coiled-coil region" evidence="3">
    <location>
        <begin position="31"/>
        <end position="58"/>
    </location>
</feature>
<dbReference type="AlphaFoldDB" id="A0A168MM17"/>
<feature type="domain" description="Striatin N-terminal" evidence="5">
    <location>
        <begin position="12"/>
        <end position="154"/>
    </location>
</feature>
<dbReference type="PANTHER" id="PTHR15653">
    <property type="entry name" value="STRIATIN"/>
    <property type="match status" value="1"/>
</dbReference>
<proteinExistence type="predicted"/>
<reference evidence="6" key="1">
    <citation type="submission" date="2016-04" db="EMBL/GenBank/DDBJ databases">
        <authorList>
            <person name="Evans L.H."/>
            <person name="Alamgir A."/>
            <person name="Owens N."/>
            <person name="Weber N.D."/>
            <person name="Virtaneva K."/>
            <person name="Barbian K."/>
            <person name="Babar A."/>
            <person name="Rosenke K."/>
        </authorList>
    </citation>
    <scope>NUCLEOTIDE SEQUENCE [LARGE SCALE GENOMIC DNA]</scope>
    <source>
        <strain evidence="6">CBS 101.48</strain>
    </source>
</reference>
<feature type="repeat" description="WD" evidence="2">
    <location>
        <begin position="330"/>
        <end position="370"/>
    </location>
</feature>
<dbReference type="STRING" id="4829.A0A168MM17"/>
<dbReference type="EMBL" id="LT552359">
    <property type="protein sequence ID" value="SAL98797.1"/>
    <property type="molecule type" value="Genomic_DNA"/>
</dbReference>
<dbReference type="InterPro" id="IPR051488">
    <property type="entry name" value="WD_repeat_striatin"/>
</dbReference>
<dbReference type="OrthoDB" id="727118at2759"/>
<dbReference type="Gene3D" id="1.20.5.300">
    <property type="match status" value="1"/>
</dbReference>
<keyword evidence="7" id="KW-1185">Reference proteome</keyword>
<name>A0A168MM17_ABSGL</name>
<evidence type="ECO:0000256" key="1">
    <source>
        <dbReference type="ARBA" id="ARBA00023054"/>
    </source>
</evidence>
<evidence type="ECO:0000256" key="4">
    <source>
        <dbReference type="SAM" id="MobiDB-lite"/>
    </source>
</evidence>
<dbReference type="Proteomes" id="UP000078561">
    <property type="component" value="Unassembled WGS sequence"/>
</dbReference>
<dbReference type="PROSITE" id="PS50294">
    <property type="entry name" value="WD_REPEATS_REGION"/>
    <property type="match status" value="1"/>
</dbReference>
<feature type="compositionally biased region" description="Low complexity" evidence="4">
    <location>
        <begin position="171"/>
        <end position="187"/>
    </location>
</feature>
<feature type="compositionally biased region" description="Low complexity" evidence="4">
    <location>
        <begin position="195"/>
        <end position="206"/>
    </location>
</feature>
<dbReference type="Gene3D" id="2.130.10.10">
    <property type="entry name" value="YVTN repeat-like/Quinoprotein amine dehydrogenase"/>
    <property type="match status" value="1"/>
</dbReference>
<dbReference type="InterPro" id="IPR013258">
    <property type="entry name" value="Striatin_N"/>
</dbReference>
<dbReference type="Pfam" id="PF00400">
    <property type="entry name" value="WD40"/>
    <property type="match status" value="1"/>
</dbReference>
<gene>
    <name evidence="6" type="primary">ABSGL_04362.1 scaffold 5409</name>
</gene>
<feature type="compositionally biased region" description="Polar residues" evidence="4">
    <location>
        <begin position="83"/>
        <end position="93"/>
    </location>
</feature>
<dbReference type="InterPro" id="IPR001680">
    <property type="entry name" value="WD40_rpt"/>
</dbReference>
<feature type="region of interest" description="Disordered" evidence="4">
    <location>
        <begin position="77"/>
        <end position="132"/>
    </location>
</feature>
<dbReference type="Pfam" id="PF08232">
    <property type="entry name" value="Striatin"/>
    <property type="match status" value="1"/>
</dbReference>
<dbReference type="SMART" id="SM00320">
    <property type="entry name" value="WD40"/>
    <property type="match status" value="1"/>
</dbReference>
<dbReference type="PANTHER" id="PTHR15653:SF0">
    <property type="entry name" value="CONNECTOR OF KINASE TO AP-1, ISOFORM E"/>
    <property type="match status" value="1"/>
</dbReference>
<feature type="compositionally biased region" description="Basic and acidic residues" evidence="4">
    <location>
        <begin position="257"/>
        <end position="269"/>
    </location>
</feature>
<dbReference type="InParanoid" id="A0A168MM17"/>
<organism evidence="6">
    <name type="scientific">Absidia glauca</name>
    <name type="common">Pin mould</name>
    <dbReference type="NCBI Taxonomy" id="4829"/>
    <lineage>
        <taxon>Eukaryota</taxon>
        <taxon>Fungi</taxon>
        <taxon>Fungi incertae sedis</taxon>
        <taxon>Mucoromycota</taxon>
        <taxon>Mucoromycotina</taxon>
        <taxon>Mucoromycetes</taxon>
        <taxon>Mucorales</taxon>
        <taxon>Cunninghamellaceae</taxon>
        <taxon>Absidia</taxon>
    </lineage>
</organism>
<evidence type="ECO:0000259" key="5">
    <source>
        <dbReference type="Pfam" id="PF08232"/>
    </source>
</evidence>
<feature type="compositionally biased region" description="Polar residues" evidence="4">
    <location>
        <begin position="247"/>
        <end position="256"/>
    </location>
</feature>
<dbReference type="InterPro" id="IPR036322">
    <property type="entry name" value="WD40_repeat_dom_sf"/>
</dbReference>
<evidence type="ECO:0000313" key="6">
    <source>
        <dbReference type="EMBL" id="SAL98797.1"/>
    </source>
</evidence>
<feature type="compositionally biased region" description="Polar residues" evidence="4">
    <location>
        <begin position="306"/>
        <end position="320"/>
    </location>
</feature>
<dbReference type="InterPro" id="IPR015943">
    <property type="entry name" value="WD40/YVTN_repeat-like_dom_sf"/>
</dbReference>
<keyword evidence="1 3" id="KW-0175">Coiled coil</keyword>
<dbReference type="PROSITE" id="PS50082">
    <property type="entry name" value="WD_REPEATS_2"/>
    <property type="match status" value="1"/>
</dbReference>
<dbReference type="FunCoup" id="A0A168MM17">
    <property type="interactions" value="185"/>
</dbReference>
<evidence type="ECO:0000313" key="7">
    <source>
        <dbReference type="Proteomes" id="UP000078561"/>
    </source>
</evidence>
<dbReference type="SUPFAM" id="SSF50978">
    <property type="entry name" value="WD40 repeat-like"/>
    <property type="match status" value="1"/>
</dbReference>
<feature type="region of interest" description="Disordered" evidence="4">
    <location>
        <begin position="167"/>
        <end position="320"/>
    </location>
</feature>
<evidence type="ECO:0000256" key="3">
    <source>
        <dbReference type="SAM" id="Coils"/>
    </source>
</evidence>